<evidence type="ECO:0000256" key="7">
    <source>
        <dbReference type="SAM" id="Phobius"/>
    </source>
</evidence>
<dbReference type="GO" id="GO:0022857">
    <property type="term" value="F:transmembrane transporter activity"/>
    <property type="evidence" value="ECO:0007669"/>
    <property type="project" value="InterPro"/>
</dbReference>
<keyword evidence="5 7" id="KW-0472">Membrane</keyword>
<dbReference type="GO" id="GO:0005886">
    <property type="term" value="C:plasma membrane"/>
    <property type="evidence" value="ECO:0007669"/>
    <property type="project" value="UniProtKB-SubCell"/>
</dbReference>
<feature type="transmembrane region" description="Helical" evidence="7">
    <location>
        <begin position="308"/>
        <end position="330"/>
    </location>
</feature>
<protein>
    <submittedName>
        <fullName evidence="10">Uncharacterized membrane protein YjjP, DUF1212 family</fullName>
    </submittedName>
</protein>
<keyword evidence="2" id="KW-1003">Cell membrane</keyword>
<evidence type="ECO:0000259" key="9">
    <source>
        <dbReference type="Pfam" id="PF12821"/>
    </source>
</evidence>
<dbReference type="InterPro" id="IPR050539">
    <property type="entry name" value="ThrE_Dicarb/AminoAcid_Exp"/>
</dbReference>
<evidence type="ECO:0000256" key="2">
    <source>
        <dbReference type="ARBA" id="ARBA00022475"/>
    </source>
</evidence>
<feature type="transmembrane region" description="Helical" evidence="7">
    <location>
        <begin position="154"/>
        <end position="174"/>
    </location>
</feature>
<dbReference type="Pfam" id="PF06738">
    <property type="entry name" value="ThrE"/>
    <property type="match status" value="1"/>
</dbReference>
<feature type="transmembrane region" description="Helical" evidence="7">
    <location>
        <begin position="360"/>
        <end position="379"/>
    </location>
</feature>
<dbReference type="AlphaFoldDB" id="A0A1I1GR40"/>
<dbReference type="EMBL" id="FOLI01000006">
    <property type="protein sequence ID" value="SFC13961.1"/>
    <property type="molecule type" value="Genomic_DNA"/>
</dbReference>
<accession>A0A1I1GR40</accession>
<evidence type="ECO:0000256" key="1">
    <source>
        <dbReference type="ARBA" id="ARBA00004651"/>
    </source>
</evidence>
<dbReference type="Proteomes" id="UP000199376">
    <property type="component" value="Unassembled WGS sequence"/>
</dbReference>
<evidence type="ECO:0000256" key="5">
    <source>
        <dbReference type="ARBA" id="ARBA00023136"/>
    </source>
</evidence>
<keyword evidence="11" id="KW-1185">Reference proteome</keyword>
<evidence type="ECO:0000256" key="6">
    <source>
        <dbReference type="ARBA" id="ARBA00034125"/>
    </source>
</evidence>
<comment type="similarity">
    <text evidence="6">Belongs to the ThrE exporter (TC 2.A.79) family.</text>
</comment>
<feature type="transmembrane region" description="Helical" evidence="7">
    <location>
        <begin position="391"/>
        <end position="409"/>
    </location>
</feature>
<dbReference type="Pfam" id="PF12821">
    <property type="entry name" value="ThrE_2"/>
    <property type="match status" value="1"/>
</dbReference>
<feature type="domain" description="Threonine/serine exporter-like N-terminal" evidence="8">
    <location>
        <begin position="49"/>
        <end position="292"/>
    </location>
</feature>
<dbReference type="InterPro" id="IPR010619">
    <property type="entry name" value="ThrE-like_N"/>
</dbReference>
<keyword evidence="3 7" id="KW-0812">Transmembrane</keyword>
<reference evidence="10 11" key="1">
    <citation type="submission" date="2016-10" db="EMBL/GenBank/DDBJ databases">
        <authorList>
            <person name="de Groot N.N."/>
        </authorList>
    </citation>
    <scope>NUCLEOTIDE SEQUENCE [LARGE SCALE GENOMIC DNA]</scope>
    <source>
        <strain evidence="10 11">DSM 19113</strain>
    </source>
</reference>
<dbReference type="STRING" id="283737.SAMN05660453_1153"/>
<keyword evidence="4 7" id="KW-1133">Transmembrane helix</keyword>
<feature type="domain" description="Threonine/Serine exporter ThrE" evidence="9">
    <location>
        <begin position="317"/>
        <end position="442"/>
    </location>
</feature>
<feature type="transmembrane region" description="Helical" evidence="7">
    <location>
        <begin position="239"/>
        <end position="261"/>
    </location>
</feature>
<evidence type="ECO:0000259" key="8">
    <source>
        <dbReference type="Pfam" id="PF06738"/>
    </source>
</evidence>
<evidence type="ECO:0000256" key="4">
    <source>
        <dbReference type="ARBA" id="ARBA00022989"/>
    </source>
</evidence>
<name>A0A1I1GR40_9LACO</name>
<dbReference type="RefSeq" id="WP_091502910.1">
    <property type="nucleotide sequence ID" value="NZ_FOLI01000006.1"/>
</dbReference>
<feature type="transmembrane region" description="Helical" evidence="7">
    <location>
        <begin position="273"/>
        <end position="296"/>
    </location>
</feature>
<evidence type="ECO:0000313" key="10">
    <source>
        <dbReference type="EMBL" id="SFC13961.1"/>
    </source>
</evidence>
<dbReference type="OrthoDB" id="2148488at2"/>
<evidence type="ECO:0000313" key="11">
    <source>
        <dbReference type="Proteomes" id="UP000199376"/>
    </source>
</evidence>
<feature type="transmembrane region" description="Helical" evidence="7">
    <location>
        <begin position="205"/>
        <end position="233"/>
    </location>
</feature>
<gene>
    <name evidence="10" type="ORF">SAMN05660453_1153</name>
</gene>
<dbReference type="InterPro" id="IPR024528">
    <property type="entry name" value="ThrE_2"/>
</dbReference>
<feature type="transmembrane region" description="Helical" evidence="7">
    <location>
        <begin position="421"/>
        <end position="441"/>
    </location>
</feature>
<evidence type="ECO:0000256" key="3">
    <source>
        <dbReference type="ARBA" id="ARBA00022692"/>
    </source>
</evidence>
<organism evidence="10 11">
    <name type="scientific">Fructobacillus durionis</name>
    <dbReference type="NCBI Taxonomy" id="283737"/>
    <lineage>
        <taxon>Bacteria</taxon>
        <taxon>Bacillati</taxon>
        <taxon>Bacillota</taxon>
        <taxon>Bacilli</taxon>
        <taxon>Lactobacillales</taxon>
        <taxon>Lactobacillaceae</taxon>
        <taxon>Fructobacillus</taxon>
    </lineage>
</organism>
<dbReference type="GO" id="GO:0015744">
    <property type="term" value="P:succinate transport"/>
    <property type="evidence" value="ECO:0007669"/>
    <property type="project" value="TreeGrafter"/>
</dbReference>
<dbReference type="PANTHER" id="PTHR34390">
    <property type="entry name" value="UPF0442 PROTEIN YJJB-RELATED"/>
    <property type="match status" value="1"/>
</dbReference>
<proteinExistence type="inferred from homology"/>
<comment type="subcellular location">
    <subcellularLocation>
        <location evidence="1">Cell membrane</location>
        <topology evidence="1">Multi-pass membrane protein</topology>
    </subcellularLocation>
</comment>
<dbReference type="PANTHER" id="PTHR34390:SF2">
    <property type="entry name" value="SUCCINATE TRANSPORTER SUBUNIT YJJP-RELATED"/>
    <property type="match status" value="1"/>
</dbReference>
<sequence length="453" mass="48718">MTSSTTQSALNDTVHPEHLRQHMAVRWEKLIGEEKVPARQASLPVRASIVGRVGILLLSCGTGAWRVRSAMNTVARALQLTLSADIGFTAITFSCFDGSESYTESLSLAATGVNTHKMTLIENFVANFATEYADQQPQVAHKALSKIQKQPGNYSAFMAGLAAAIACAGFIFLLGGGPVEMFGCFTGAFAGNFTRKKLGGRHWNAVATTCLGVAAACLTYVATLFILGLFVHLSSAHEAGYIGSMLFVIPGFPFITSILDLSKNDMRSGLERLAFALMIIFSATLIGWLLALLFQLHPQNFLPQGLSLYPLIACRLMASFAGVFGFSMMFNSKPKMAITAGLIGAVANTTRLELVDLSQLPPAAAAFIGALIAGVAASLINHRTDFPRISLTVPAIVIMVPGLYIYRGVYNLGLNNIGTGATWLVRAALIMVFLPFGLYVARFLFDKDWRKVD</sequence>